<dbReference type="RefSeq" id="WP_348262924.1">
    <property type="nucleotide sequence ID" value="NZ_CP121196.1"/>
</dbReference>
<organism evidence="2">
    <name type="scientific">Telmatobacter sp. DSM 110680</name>
    <dbReference type="NCBI Taxonomy" id="3036704"/>
    <lineage>
        <taxon>Bacteria</taxon>
        <taxon>Pseudomonadati</taxon>
        <taxon>Acidobacteriota</taxon>
        <taxon>Terriglobia</taxon>
        <taxon>Terriglobales</taxon>
        <taxon>Acidobacteriaceae</taxon>
        <taxon>Telmatobacter</taxon>
    </lineage>
</organism>
<evidence type="ECO:0000256" key="1">
    <source>
        <dbReference type="SAM" id="Phobius"/>
    </source>
</evidence>
<evidence type="ECO:0000313" key="2">
    <source>
        <dbReference type="EMBL" id="XBH17699.1"/>
    </source>
</evidence>
<keyword evidence="1" id="KW-0472">Membrane</keyword>
<keyword evidence="1" id="KW-1133">Transmembrane helix</keyword>
<feature type="transmembrane region" description="Helical" evidence="1">
    <location>
        <begin position="122"/>
        <end position="139"/>
    </location>
</feature>
<name>A0AAU7DJ35_9BACT</name>
<proteinExistence type="predicted"/>
<gene>
    <name evidence="2" type="ORF">P8935_24430</name>
</gene>
<accession>A0AAU7DJ35</accession>
<protein>
    <submittedName>
        <fullName evidence="2">Uncharacterized protein</fullName>
    </submittedName>
</protein>
<feature type="transmembrane region" description="Helical" evidence="1">
    <location>
        <begin position="47"/>
        <end position="68"/>
    </location>
</feature>
<feature type="transmembrane region" description="Helical" evidence="1">
    <location>
        <begin position="159"/>
        <end position="181"/>
    </location>
</feature>
<dbReference type="EMBL" id="CP121196">
    <property type="protein sequence ID" value="XBH17699.1"/>
    <property type="molecule type" value="Genomic_DNA"/>
</dbReference>
<dbReference type="AlphaFoldDB" id="A0AAU7DJ35"/>
<feature type="transmembrane region" description="Helical" evidence="1">
    <location>
        <begin position="21"/>
        <end position="41"/>
    </location>
</feature>
<keyword evidence="1" id="KW-0812">Transmembrane</keyword>
<reference evidence="2" key="1">
    <citation type="submission" date="2023-03" db="EMBL/GenBank/DDBJ databases">
        <title>Edaphobacter sp.</title>
        <authorList>
            <person name="Huber K.J."/>
            <person name="Papendorf J."/>
            <person name="Pilke C."/>
            <person name="Bunk B."/>
            <person name="Sproeer C."/>
            <person name="Pester M."/>
        </authorList>
    </citation>
    <scope>NUCLEOTIDE SEQUENCE</scope>
    <source>
        <strain evidence="2">DSM 110680</strain>
    </source>
</reference>
<sequence length="190" mass="21758">MRAELVLMGKRLDMAARVHRRALVVSIYAGLAILMAALWSVDRWHTSGVYMIFATFLVNRLFLGGYNFGGLVKPFNGKTPEQSTYRETPFLMLALRVYQPAPEESEYRNDEREVHQRDRAHYQAYQVLTIALTVLWLLADWKMKAPRLLAWMPVSADVLLYGLVLMAVVAAVTLPQAILLWSEPDMERTD</sequence>